<organism evidence="2 3">
    <name type="scientific">Glossina brevipalpis</name>
    <dbReference type="NCBI Taxonomy" id="37001"/>
    <lineage>
        <taxon>Eukaryota</taxon>
        <taxon>Metazoa</taxon>
        <taxon>Ecdysozoa</taxon>
        <taxon>Arthropoda</taxon>
        <taxon>Hexapoda</taxon>
        <taxon>Insecta</taxon>
        <taxon>Pterygota</taxon>
        <taxon>Neoptera</taxon>
        <taxon>Endopterygota</taxon>
        <taxon>Diptera</taxon>
        <taxon>Brachycera</taxon>
        <taxon>Muscomorpha</taxon>
        <taxon>Hippoboscoidea</taxon>
        <taxon>Glossinidae</taxon>
        <taxon>Glossina</taxon>
    </lineage>
</organism>
<dbReference type="Proteomes" id="UP000091820">
    <property type="component" value="Unassembled WGS sequence"/>
</dbReference>
<proteinExistence type="predicted"/>
<evidence type="ECO:0008006" key="4">
    <source>
        <dbReference type="Google" id="ProtNLM"/>
    </source>
</evidence>
<evidence type="ECO:0000256" key="1">
    <source>
        <dbReference type="SAM" id="MobiDB-lite"/>
    </source>
</evidence>
<evidence type="ECO:0000313" key="3">
    <source>
        <dbReference type="Proteomes" id="UP000091820"/>
    </source>
</evidence>
<name>A0A1A9WWY5_9MUSC</name>
<dbReference type="STRING" id="37001.A0A1A9WWY5"/>
<protein>
    <recommendedName>
        <fullName evidence="4">N-acetyltransferase domain-containing protein</fullName>
    </recommendedName>
</protein>
<reference evidence="3" key="1">
    <citation type="submission" date="2014-03" db="EMBL/GenBank/DDBJ databases">
        <authorList>
            <person name="Aksoy S."/>
            <person name="Warren W."/>
            <person name="Wilson R.K."/>
        </authorList>
    </citation>
    <scope>NUCLEOTIDE SEQUENCE [LARGE SCALE GENOMIC DNA]</scope>
    <source>
        <strain evidence="3">IAEA</strain>
    </source>
</reference>
<feature type="compositionally biased region" description="Basic and acidic residues" evidence="1">
    <location>
        <begin position="104"/>
        <end position="121"/>
    </location>
</feature>
<evidence type="ECO:0000313" key="2">
    <source>
        <dbReference type="EnsemblMetazoa" id="GBRI035468-PA"/>
    </source>
</evidence>
<dbReference type="GO" id="GO:0008080">
    <property type="term" value="F:N-acetyltransferase activity"/>
    <property type="evidence" value="ECO:0007669"/>
    <property type="project" value="TreeGrafter"/>
</dbReference>
<accession>A0A1A9WWY5</accession>
<sequence>MTKRFVIQVQNLNKFLKNFNLWVKQQWDFKHKALMPGRKYIRRAEKESKSHNPVNESHDQSEKPKRTYSKHFNTKHAEARDENVKKKPLIPNINESGTRSMKTAPDRNSEPIDKPKPEPNRKPNVTSEWTKSYDEMIKKPSVSEIIAKYYDIIKKSAKNTEMLERRRHTMSISEPKNVELTENTTRQIAQVSRETLNAIKTVKTRMIEEDEYRDDYKGLRYELVHNKNLPEFLEFVQSSDCSEEPFGRCFKHCLNGASCGFVEYHAYRSVSEGLSTFIRNKRGKIIGAAMNTIMKPHDIEGEAISLRNIKYNQIKKHYAVLHHHLINRNPFNTFNIKKLFDIRFMLVDREYNFKTIAQKLLEACETMAKGRQLKFIKSDVVSENAHRLFEANNYKMLGETTFYESHSANNKSEYKLRLYYKTFK</sequence>
<dbReference type="PANTHER" id="PTHR20905:SF32">
    <property type="entry name" value="ARYLALKYLAMINE N-ACETYLTRANSFERASE-LIKE 7, ISOFORM A"/>
    <property type="match status" value="1"/>
</dbReference>
<reference evidence="2" key="2">
    <citation type="submission" date="2020-05" db="UniProtKB">
        <authorList>
            <consortium name="EnsemblMetazoa"/>
        </authorList>
    </citation>
    <scope>IDENTIFICATION</scope>
    <source>
        <strain evidence="2">IAEA</strain>
    </source>
</reference>
<dbReference type="AlphaFoldDB" id="A0A1A9WWY5"/>
<dbReference type="Gene3D" id="3.40.630.30">
    <property type="match status" value="1"/>
</dbReference>
<dbReference type="VEuPathDB" id="VectorBase:GBRI035468"/>
<dbReference type="SUPFAM" id="SSF55729">
    <property type="entry name" value="Acyl-CoA N-acyltransferases (Nat)"/>
    <property type="match status" value="1"/>
</dbReference>
<keyword evidence="3" id="KW-1185">Reference proteome</keyword>
<feature type="compositionally biased region" description="Basic and acidic residues" evidence="1">
    <location>
        <begin position="44"/>
        <end position="65"/>
    </location>
</feature>
<dbReference type="PANTHER" id="PTHR20905">
    <property type="entry name" value="N-ACETYLTRANSFERASE-RELATED"/>
    <property type="match status" value="1"/>
</dbReference>
<feature type="region of interest" description="Disordered" evidence="1">
    <location>
        <begin position="44"/>
        <end position="130"/>
    </location>
</feature>
<feature type="compositionally biased region" description="Basic and acidic residues" evidence="1">
    <location>
        <begin position="75"/>
        <end position="85"/>
    </location>
</feature>
<dbReference type="EnsemblMetazoa" id="GBRI035468-RA">
    <property type="protein sequence ID" value="GBRI035468-PA"/>
    <property type="gene ID" value="GBRI035468"/>
</dbReference>
<dbReference type="InterPro" id="IPR016181">
    <property type="entry name" value="Acyl_CoA_acyltransferase"/>
</dbReference>